<dbReference type="KEGG" id="fmr:Fuma_05584"/>
<evidence type="ECO:0000313" key="4">
    <source>
        <dbReference type="Proteomes" id="UP000187735"/>
    </source>
</evidence>
<reference evidence="3 4" key="1">
    <citation type="journal article" date="2016" name="Front. Microbiol.">
        <title>Fuerstia marisgermanicae gen. nov., sp. nov., an Unusual Member of the Phylum Planctomycetes from the German Wadden Sea.</title>
        <authorList>
            <person name="Kohn T."/>
            <person name="Heuer A."/>
            <person name="Jogler M."/>
            <person name="Vollmers J."/>
            <person name="Boedeker C."/>
            <person name="Bunk B."/>
            <person name="Rast P."/>
            <person name="Borchert D."/>
            <person name="Glockner I."/>
            <person name="Freese H.M."/>
            <person name="Klenk H.P."/>
            <person name="Overmann J."/>
            <person name="Kaster A.K."/>
            <person name="Rohde M."/>
            <person name="Wiegand S."/>
            <person name="Jogler C."/>
        </authorList>
    </citation>
    <scope>NUCLEOTIDE SEQUENCE [LARGE SCALE GENOMIC DNA]</scope>
    <source>
        <strain evidence="3 4">NH11</strain>
    </source>
</reference>
<dbReference type="Gene3D" id="3.40.50.2000">
    <property type="entry name" value="Glycogen Phosphorylase B"/>
    <property type="match status" value="2"/>
</dbReference>
<feature type="domain" description="Glycosyltransferase subfamily 4-like N-terminal" evidence="2">
    <location>
        <begin position="3"/>
        <end position="133"/>
    </location>
</feature>
<dbReference type="InterPro" id="IPR028098">
    <property type="entry name" value="Glyco_trans_4-like_N"/>
</dbReference>
<dbReference type="AlphaFoldDB" id="A0A1P8WPF0"/>
<dbReference type="EMBL" id="CP017641">
    <property type="protein sequence ID" value="APZ95921.1"/>
    <property type="molecule type" value="Genomic_DNA"/>
</dbReference>
<keyword evidence="4" id="KW-1185">Reference proteome</keyword>
<dbReference type="InterPro" id="IPR001296">
    <property type="entry name" value="Glyco_trans_1"/>
</dbReference>
<evidence type="ECO:0000313" key="3">
    <source>
        <dbReference type="EMBL" id="APZ95921.1"/>
    </source>
</evidence>
<dbReference type="SUPFAM" id="SSF53756">
    <property type="entry name" value="UDP-Glycosyltransferase/glycogen phosphorylase"/>
    <property type="match status" value="1"/>
</dbReference>
<evidence type="ECO:0000259" key="1">
    <source>
        <dbReference type="Pfam" id="PF00534"/>
    </source>
</evidence>
<dbReference type="EC" id="2.4.1.290" evidence="3"/>
<proteinExistence type="predicted"/>
<keyword evidence="3" id="KW-0808">Transferase</keyword>
<protein>
    <submittedName>
        <fullName evidence="3">N, N'-diacetylbacillosaminyl-diphospho-undecaprenol alpha-1,3-N-acetylgalactosaminyltransferase</fullName>
        <ecNumber evidence="3">2.4.1.290</ecNumber>
    </submittedName>
</protein>
<dbReference type="Pfam" id="PF13477">
    <property type="entry name" value="Glyco_trans_4_2"/>
    <property type="match status" value="1"/>
</dbReference>
<dbReference type="STRING" id="1891926.Fuma_05584"/>
<dbReference type="OrthoDB" id="9772485at2"/>
<dbReference type="RefSeq" id="WP_077027019.1">
    <property type="nucleotide sequence ID" value="NZ_CP017641.1"/>
</dbReference>
<keyword evidence="3" id="KW-0328">Glycosyltransferase</keyword>
<name>A0A1P8WPF0_9PLAN</name>
<dbReference type="CDD" id="cd03808">
    <property type="entry name" value="GT4_CapM-like"/>
    <property type="match status" value="1"/>
</dbReference>
<sequence>MKFCIVANKAWNLTNFRMNLMYRLLDFGIEVHAIAPADGYEKKIEQAGIPFHDWKIQRESLNPFQELQSVNAIRKIYKQVSPDLVHHFTVKALLYGTVAARMCGVKAIVNSVTGLPLILVAPKKQLHKKLAGWISMKWYGWSLTGKDTHVLLQNEDDLQLLESFAPYIRCNSSVTNGSGVPLDRFRHTSLPNNDPPHIVFVGRLIREKGIFELMSAAEQLRSSKIPFRLTLCADIDPGNRSSATSEDVQSWRDKGLFDHVGRLDDVAPCLRDADLVVLPSYREGTPRSLLEAMAIGRPIVTTDVPGCRNVVDHEVNGFLVPAQESAGLTAAMEALLEDAELRVSMGQASRHLAETVFDERTVIDQICRAYHQLAPGFIPSPDEWADNQVPVDARSDVRSAPITDTAAPL</sequence>
<dbReference type="Proteomes" id="UP000187735">
    <property type="component" value="Chromosome"/>
</dbReference>
<dbReference type="PANTHER" id="PTHR12526:SF638">
    <property type="entry name" value="SPORE COAT PROTEIN SA"/>
    <property type="match status" value="1"/>
</dbReference>
<dbReference type="Pfam" id="PF00534">
    <property type="entry name" value="Glycos_transf_1"/>
    <property type="match status" value="1"/>
</dbReference>
<accession>A0A1P8WPF0</accession>
<dbReference type="PANTHER" id="PTHR12526">
    <property type="entry name" value="GLYCOSYLTRANSFERASE"/>
    <property type="match status" value="1"/>
</dbReference>
<gene>
    <name evidence="3" type="primary">pglA_2</name>
    <name evidence="3" type="ORF">Fuma_05584</name>
</gene>
<organism evidence="3 4">
    <name type="scientific">Fuerstiella marisgermanici</name>
    <dbReference type="NCBI Taxonomy" id="1891926"/>
    <lineage>
        <taxon>Bacteria</taxon>
        <taxon>Pseudomonadati</taxon>
        <taxon>Planctomycetota</taxon>
        <taxon>Planctomycetia</taxon>
        <taxon>Planctomycetales</taxon>
        <taxon>Planctomycetaceae</taxon>
        <taxon>Fuerstiella</taxon>
    </lineage>
</organism>
<dbReference type="GO" id="GO:0102335">
    <property type="term" value="F:N,N'-diacetylbacillosaminyl-diphospho-undecaprenol alpha-1,3-N-acetylgalactosaminyltransferase activity"/>
    <property type="evidence" value="ECO:0007669"/>
    <property type="project" value="UniProtKB-EC"/>
</dbReference>
<evidence type="ECO:0000259" key="2">
    <source>
        <dbReference type="Pfam" id="PF13477"/>
    </source>
</evidence>
<feature type="domain" description="Glycosyl transferase family 1" evidence="1">
    <location>
        <begin position="186"/>
        <end position="351"/>
    </location>
</feature>